<feature type="chain" id="PRO_5047458165" evidence="4">
    <location>
        <begin position="25"/>
        <end position="412"/>
    </location>
</feature>
<keyword evidence="4" id="KW-0732">Signal</keyword>
<sequence length="412" mass="45434">MLGKKWLRIPVAGLAILTSTAVYAQSVQLFHDKGFWSDQLKQVGVAAKAKTGVEIVETPYAPAEQYKAFIQSSISAGNTPDMFTWWTGKTFKDLVDTEQIAPLDDVWDKLIASGQYDPSIRDLFKVGDHAYGVPLELARWVVLYNKKMFKDAGISEPKTWADLIADADKLKAAGHTPFNITVQEGWRGFIWFEELMIRTNPAAYKGLHNGTVAYDSPEVRKVFQLWSDMYAKGYFVDPRSQEEAQDFARGKAAMYLTGEWAEGIVDKAGLKPDSDFGAFIMPNVDPSLPSAVIVEASPIVVSNTGKAKKDVLTALDFFVSKDGANSWGKASGNYLGNLKADAPNPLVAKVTADMGSAHTQLMDRWWEAVPPDLQGELVALLNGFMLDPTMKNADTVMTKMQALNAAYWAKNK</sequence>
<evidence type="ECO:0000256" key="3">
    <source>
        <dbReference type="ARBA" id="ARBA00022764"/>
    </source>
</evidence>
<evidence type="ECO:0000256" key="1">
    <source>
        <dbReference type="ARBA" id="ARBA00004418"/>
    </source>
</evidence>
<comment type="caution">
    <text evidence="5">The sequence shown here is derived from an EMBL/GenBank/DDBJ whole genome shotgun (WGS) entry which is preliminary data.</text>
</comment>
<dbReference type="Pfam" id="PF01547">
    <property type="entry name" value="SBP_bac_1"/>
    <property type="match status" value="1"/>
</dbReference>
<evidence type="ECO:0000313" key="6">
    <source>
        <dbReference type="Proteomes" id="UP001548832"/>
    </source>
</evidence>
<comment type="similarity">
    <text evidence="2">Belongs to the bacterial solute-binding protein 1 family.</text>
</comment>
<accession>A0ABV2DE21</accession>
<dbReference type="Proteomes" id="UP001548832">
    <property type="component" value="Unassembled WGS sequence"/>
</dbReference>
<dbReference type="PANTHER" id="PTHR43649">
    <property type="entry name" value="ARABINOSE-BINDING PROTEIN-RELATED"/>
    <property type="match status" value="1"/>
</dbReference>
<name>A0ABV2DE21_9HYPH</name>
<evidence type="ECO:0000256" key="4">
    <source>
        <dbReference type="SAM" id="SignalP"/>
    </source>
</evidence>
<dbReference type="InterPro" id="IPR050490">
    <property type="entry name" value="Bact_solute-bd_prot1"/>
</dbReference>
<comment type="subcellular location">
    <subcellularLocation>
        <location evidence="1">Periplasm</location>
    </subcellularLocation>
</comment>
<reference evidence="5 6" key="1">
    <citation type="submission" date="2024-06" db="EMBL/GenBank/DDBJ databases">
        <authorList>
            <person name="Kim D.-U."/>
        </authorList>
    </citation>
    <scope>NUCLEOTIDE SEQUENCE [LARGE SCALE GENOMIC DNA]</scope>
    <source>
        <strain evidence="5 6">KACC15460</strain>
    </source>
</reference>
<organism evidence="5 6">
    <name type="scientific">Mesorhizobium shangrilense</name>
    <dbReference type="NCBI Taxonomy" id="460060"/>
    <lineage>
        <taxon>Bacteria</taxon>
        <taxon>Pseudomonadati</taxon>
        <taxon>Pseudomonadota</taxon>
        <taxon>Alphaproteobacteria</taxon>
        <taxon>Hyphomicrobiales</taxon>
        <taxon>Phyllobacteriaceae</taxon>
        <taxon>Mesorhizobium</taxon>
    </lineage>
</organism>
<dbReference type="InterPro" id="IPR006059">
    <property type="entry name" value="SBP"/>
</dbReference>
<proteinExistence type="inferred from homology"/>
<feature type="signal peptide" evidence="4">
    <location>
        <begin position="1"/>
        <end position="24"/>
    </location>
</feature>
<evidence type="ECO:0000313" key="5">
    <source>
        <dbReference type="EMBL" id="MET2828294.1"/>
    </source>
</evidence>
<gene>
    <name evidence="5" type="ORF">ABVQ20_15030</name>
</gene>
<dbReference type="Gene3D" id="3.40.190.10">
    <property type="entry name" value="Periplasmic binding protein-like II"/>
    <property type="match status" value="2"/>
</dbReference>
<evidence type="ECO:0000256" key="2">
    <source>
        <dbReference type="ARBA" id="ARBA00008520"/>
    </source>
</evidence>
<dbReference type="EMBL" id="JBEWSZ010000001">
    <property type="protein sequence ID" value="MET2828294.1"/>
    <property type="molecule type" value="Genomic_DNA"/>
</dbReference>
<keyword evidence="3" id="KW-0574">Periplasm</keyword>
<dbReference type="RefSeq" id="WP_354460302.1">
    <property type="nucleotide sequence ID" value="NZ_JBEWSZ010000001.1"/>
</dbReference>
<protein>
    <submittedName>
        <fullName evidence="5">Extracellular solute-binding protein</fullName>
    </submittedName>
</protein>
<keyword evidence="6" id="KW-1185">Reference proteome</keyword>
<dbReference type="SUPFAM" id="SSF53850">
    <property type="entry name" value="Periplasmic binding protein-like II"/>
    <property type="match status" value="1"/>
</dbReference>